<evidence type="ECO:0000256" key="2">
    <source>
        <dbReference type="ARBA" id="ARBA00009694"/>
    </source>
</evidence>
<organism evidence="7 8">
    <name type="scientific">Alteromonas macleodii</name>
    <name type="common">Pseudoalteromonas macleodii</name>
    <dbReference type="NCBI Taxonomy" id="28108"/>
    <lineage>
        <taxon>Bacteria</taxon>
        <taxon>Pseudomonadati</taxon>
        <taxon>Pseudomonadota</taxon>
        <taxon>Gammaproteobacteria</taxon>
        <taxon>Alteromonadales</taxon>
        <taxon>Alteromonadaceae</taxon>
        <taxon>Alteromonas/Salinimonas group</taxon>
        <taxon>Alteromonas</taxon>
    </lineage>
</organism>
<dbReference type="OrthoDB" id="9802121at2"/>
<reference evidence="7 8" key="1">
    <citation type="submission" date="2015-12" db="EMBL/GenBank/DDBJ databases">
        <authorList>
            <person name="Shamseldin A."/>
            <person name="Moawad H."/>
            <person name="Abd El-Rahim W.M."/>
            <person name="Sadowsky M.J."/>
        </authorList>
    </citation>
    <scope>NUCLEOTIDE SEQUENCE [LARGE SCALE GENOMIC DNA]</scope>
    <source>
        <strain evidence="7 8">D7</strain>
    </source>
</reference>
<evidence type="ECO:0000313" key="7">
    <source>
        <dbReference type="EMBL" id="AMJ98047.1"/>
    </source>
</evidence>
<feature type="transmembrane region" description="Helical" evidence="6">
    <location>
        <begin position="57"/>
        <end position="74"/>
    </location>
</feature>
<feature type="transmembrane region" description="Helical" evidence="6">
    <location>
        <begin position="81"/>
        <end position="100"/>
    </location>
</feature>
<keyword evidence="3 6" id="KW-0812">Transmembrane</keyword>
<dbReference type="AlphaFoldDB" id="A0A126PYE2"/>
<dbReference type="RefSeq" id="WP_061094701.1">
    <property type="nucleotide sequence ID" value="NZ_CP014323.1"/>
</dbReference>
<name>A0A126PYE2_ALTMA</name>
<comment type="similarity">
    <text evidence="2">Belongs to the UPF0382 family.</text>
</comment>
<keyword evidence="5 6" id="KW-0472">Membrane</keyword>
<evidence type="ECO:0000313" key="8">
    <source>
        <dbReference type="Proteomes" id="UP000063991"/>
    </source>
</evidence>
<dbReference type="PANTHER" id="PTHR43461">
    <property type="entry name" value="TRANSMEMBRANE PROTEIN 256"/>
    <property type="match status" value="1"/>
</dbReference>
<dbReference type="Proteomes" id="UP000063991">
    <property type="component" value="Chromosome"/>
</dbReference>
<dbReference type="InterPro" id="IPR006696">
    <property type="entry name" value="DUF423"/>
</dbReference>
<dbReference type="Pfam" id="PF04241">
    <property type="entry name" value="DUF423"/>
    <property type="match status" value="1"/>
</dbReference>
<evidence type="ECO:0000256" key="4">
    <source>
        <dbReference type="ARBA" id="ARBA00022989"/>
    </source>
</evidence>
<evidence type="ECO:0000256" key="1">
    <source>
        <dbReference type="ARBA" id="ARBA00004141"/>
    </source>
</evidence>
<sequence>MKTEKLRFATVAKPYLITGALLAGLSVVLGAFGAHGLKSVLTAQQLNTFEIGVRYQMYHALALLLLPALSGVVSSTWANRVAFFFVTGTVLFSGSLYALGISSIKWFGPITPLGGMFFIIGWVLLVIGLIKGHDLNKQQKEEQNKTHHMPGAGNV</sequence>
<protein>
    <recommendedName>
        <fullName evidence="9">DUF423 domain-containing protein</fullName>
    </recommendedName>
</protein>
<comment type="subcellular location">
    <subcellularLocation>
        <location evidence="1">Membrane</location>
        <topology evidence="1">Multi-pass membrane protein</topology>
    </subcellularLocation>
</comment>
<dbReference type="PANTHER" id="PTHR43461:SF1">
    <property type="entry name" value="TRANSMEMBRANE PROTEIN 256"/>
    <property type="match status" value="1"/>
</dbReference>
<proteinExistence type="inferred from homology"/>
<dbReference type="GO" id="GO:0005886">
    <property type="term" value="C:plasma membrane"/>
    <property type="evidence" value="ECO:0007669"/>
    <property type="project" value="TreeGrafter"/>
</dbReference>
<dbReference type="EMBL" id="CP014323">
    <property type="protein sequence ID" value="AMJ98047.1"/>
    <property type="molecule type" value="Genomic_DNA"/>
</dbReference>
<evidence type="ECO:0000256" key="5">
    <source>
        <dbReference type="ARBA" id="ARBA00023136"/>
    </source>
</evidence>
<keyword evidence="4 6" id="KW-1133">Transmembrane helix</keyword>
<accession>A0A126PYE2</accession>
<evidence type="ECO:0000256" key="3">
    <source>
        <dbReference type="ARBA" id="ARBA00022692"/>
    </source>
</evidence>
<evidence type="ECO:0008006" key="9">
    <source>
        <dbReference type="Google" id="ProtNLM"/>
    </source>
</evidence>
<evidence type="ECO:0000256" key="6">
    <source>
        <dbReference type="SAM" id="Phobius"/>
    </source>
</evidence>
<gene>
    <name evidence="7" type="ORF">AVL55_07685</name>
</gene>
<feature type="transmembrane region" description="Helical" evidence="6">
    <location>
        <begin position="106"/>
        <end position="130"/>
    </location>
</feature>